<dbReference type="RefSeq" id="WP_330087976.1">
    <property type="nucleotide sequence ID" value="NZ_JAUGZK010000006.1"/>
</dbReference>
<evidence type="ECO:0000313" key="2">
    <source>
        <dbReference type="EMBL" id="MEE2024649.1"/>
    </source>
</evidence>
<evidence type="ECO:0000313" key="3">
    <source>
        <dbReference type="Proteomes" id="UP001339167"/>
    </source>
</evidence>
<keyword evidence="1" id="KW-0812">Transmembrane</keyword>
<dbReference type="EMBL" id="JAUGZK010000006">
    <property type="protein sequence ID" value="MEE2024649.1"/>
    <property type="molecule type" value="Genomic_DNA"/>
</dbReference>
<protein>
    <submittedName>
        <fullName evidence="2">PilW family protein</fullName>
    </submittedName>
</protein>
<keyword evidence="3" id="KW-1185">Reference proteome</keyword>
<evidence type="ECO:0000256" key="1">
    <source>
        <dbReference type="SAM" id="Phobius"/>
    </source>
</evidence>
<accession>A0ABU7JG29</accession>
<proteinExistence type="predicted"/>
<dbReference type="PROSITE" id="PS00409">
    <property type="entry name" value="PROKAR_NTER_METHYL"/>
    <property type="match status" value="1"/>
</dbReference>
<organism evidence="2 3">
    <name type="scientific">Alkalimonas mucilaginosa</name>
    <dbReference type="NCBI Taxonomy" id="3057676"/>
    <lineage>
        <taxon>Bacteria</taxon>
        <taxon>Pseudomonadati</taxon>
        <taxon>Pseudomonadota</taxon>
        <taxon>Gammaproteobacteria</taxon>
        <taxon>Alkalimonas</taxon>
    </lineage>
</organism>
<keyword evidence="1" id="KW-1133">Transmembrane helix</keyword>
<dbReference type="Pfam" id="PF16074">
    <property type="entry name" value="PilW"/>
    <property type="match status" value="1"/>
</dbReference>
<comment type="caution">
    <text evidence="2">The sequence shown here is derived from an EMBL/GenBank/DDBJ whole genome shotgun (WGS) entry which is preliminary data.</text>
</comment>
<dbReference type="Proteomes" id="UP001339167">
    <property type="component" value="Unassembled WGS sequence"/>
</dbReference>
<dbReference type="InterPro" id="IPR012902">
    <property type="entry name" value="N_methyl_site"/>
</dbReference>
<keyword evidence="1" id="KW-0472">Membrane</keyword>
<reference evidence="2 3" key="1">
    <citation type="submission" date="2023-06" db="EMBL/GenBank/DDBJ databases">
        <title>Alkalimonas sp., MEB004 an alkaliphilic bacterium isolated from Lonar Lake, India.</title>
        <authorList>
            <person name="Joshi A."/>
            <person name="Thite S."/>
        </authorList>
    </citation>
    <scope>NUCLEOTIDE SEQUENCE [LARGE SCALE GENOMIC DNA]</scope>
    <source>
        <strain evidence="2 3">MEB004</strain>
    </source>
</reference>
<sequence length="321" mass="36375">MTRFSHQERGLSLVELMIAAALALSVLLVLLATTSKQSQMSRETMQLAMLQQQGQLTLNLLQTELQQLGFWAGFTLADIRQLSAPFGVVSGECRHLADDSGSFPQAGLLLVPLYAEYGRGESISCLGRAASNSSVLQFKRLLAQPLSFEQLKNNRYYLQVLASELKLVDSDSATTDPAAEFWPYLHQLFYVQWQDDIPVLMRKRLIRSAAGMPRIHTDSVIDGVEVLYFEFGIDSTLDGRANYFVPLSHMQAEHWYQQEQRIVAISYYVVVRSLEADVRYLNEHWYPMGQSGFQAPGDHYRRLQLQSTQYLHNVALQYQGG</sequence>
<dbReference type="InterPro" id="IPR032092">
    <property type="entry name" value="PilW"/>
</dbReference>
<feature type="transmembrane region" description="Helical" evidence="1">
    <location>
        <begin position="12"/>
        <end position="32"/>
    </location>
</feature>
<name>A0ABU7JG29_9GAMM</name>
<gene>
    <name evidence="2" type="ORF">QWF21_10360</name>
</gene>